<keyword evidence="8" id="KW-1003">Cell membrane</keyword>
<evidence type="ECO:0000256" key="10">
    <source>
        <dbReference type="ARBA" id="ARBA00022679"/>
    </source>
</evidence>
<keyword evidence="11 18" id="KW-0812">Transmembrane</keyword>
<dbReference type="PROSITE" id="PS01315">
    <property type="entry name" value="CDS"/>
    <property type="match status" value="1"/>
</dbReference>
<feature type="transmembrane region" description="Helical" evidence="19">
    <location>
        <begin position="172"/>
        <end position="194"/>
    </location>
</feature>
<dbReference type="GO" id="GO:0004605">
    <property type="term" value="F:phosphatidate cytidylyltransferase activity"/>
    <property type="evidence" value="ECO:0007669"/>
    <property type="project" value="UniProtKB-EC"/>
</dbReference>
<evidence type="ECO:0000256" key="3">
    <source>
        <dbReference type="ARBA" id="ARBA00005119"/>
    </source>
</evidence>
<keyword evidence="14" id="KW-0443">Lipid metabolism</keyword>
<keyword evidence="21" id="KW-1185">Reference proteome</keyword>
<comment type="pathway">
    <text evidence="4">Lipid metabolism.</text>
</comment>
<evidence type="ECO:0000256" key="7">
    <source>
        <dbReference type="ARBA" id="ARBA00019373"/>
    </source>
</evidence>
<keyword evidence="12 18" id="KW-0548">Nucleotidyltransferase</keyword>
<feature type="transmembrane region" description="Helical" evidence="19">
    <location>
        <begin position="12"/>
        <end position="41"/>
    </location>
</feature>
<evidence type="ECO:0000256" key="17">
    <source>
        <dbReference type="ARBA" id="ARBA00023264"/>
    </source>
</evidence>
<comment type="catalytic activity">
    <reaction evidence="1 18">
        <text>a 1,2-diacyl-sn-glycero-3-phosphate + CTP + H(+) = a CDP-1,2-diacyl-sn-glycerol + diphosphate</text>
        <dbReference type="Rhea" id="RHEA:16229"/>
        <dbReference type="ChEBI" id="CHEBI:15378"/>
        <dbReference type="ChEBI" id="CHEBI:33019"/>
        <dbReference type="ChEBI" id="CHEBI:37563"/>
        <dbReference type="ChEBI" id="CHEBI:58332"/>
        <dbReference type="ChEBI" id="CHEBI:58608"/>
        <dbReference type="EC" id="2.7.7.41"/>
    </reaction>
</comment>
<gene>
    <name evidence="20" type="ORF">SAMN05660337_1356</name>
</gene>
<dbReference type="PANTHER" id="PTHR46382:SF1">
    <property type="entry name" value="PHOSPHATIDATE CYTIDYLYLTRANSFERASE"/>
    <property type="match status" value="1"/>
</dbReference>
<feature type="transmembrane region" description="Helical" evidence="19">
    <location>
        <begin position="138"/>
        <end position="160"/>
    </location>
</feature>
<reference evidence="21" key="1">
    <citation type="submission" date="2016-10" db="EMBL/GenBank/DDBJ databases">
        <authorList>
            <person name="Varghese N."/>
            <person name="Submissions S."/>
        </authorList>
    </citation>
    <scope>NUCLEOTIDE SEQUENCE [LARGE SCALE GENOMIC DNA]</scope>
    <source>
        <strain evidence="21">DSM 16995</strain>
    </source>
</reference>
<dbReference type="STRING" id="246191.SAMN05660337_1356"/>
<name>A0A1G9F2E7_9BACT</name>
<feature type="transmembrane region" description="Helical" evidence="19">
    <location>
        <begin position="61"/>
        <end position="93"/>
    </location>
</feature>
<dbReference type="EC" id="2.7.7.41" evidence="6 18"/>
<evidence type="ECO:0000256" key="16">
    <source>
        <dbReference type="ARBA" id="ARBA00023209"/>
    </source>
</evidence>
<evidence type="ECO:0000256" key="4">
    <source>
        <dbReference type="ARBA" id="ARBA00005189"/>
    </source>
</evidence>
<evidence type="ECO:0000256" key="1">
    <source>
        <dbReference type="ARBA" id="ARBA00001698"/>
    </source>
</evidence>
<evidence type="ECO:0000256" key="2">
    <source>
        <dbReference type="ARBA" id="ARBA00004651"/>
    </source>
</evidence>
<dbReference type="InterPro" id="IPR000374">
    <property type="entry name" value="PC_trans"/>
</dbReference>
<evidence type="ECO:0000256" key="14">
    <source>
        <dbReference type="ARBA" id="ARBA00023098"/>
    </source>
</evidence>
<organism evidence="20 21">
    <name type="scientific">Maridesulfovibrio ferrireducens</name>
    <dbReference type="NCBI Taxonomy" id="246191"/>
    <lineage>
        <taxon>Bacteria</taxon>
        <taxon>Pseudomonadati</taxon>
        <taxon>Thermodesulfobacteriota</taxon>
        <taxon>Desulfovibrionia</taxon>
        <taxon>Desulfovibrionales</taxon>
        <taxon>Desulfovibrionaceae</taxon>
        <taxon>Maridesulfovibrio</taxon>
    </lineage>
</organism>
<dbReference type="PANTHER" id="PTHR46382">
    <property type="entry name" value="PHOSPHATIDATE CYTIDYLYLTRANSFERASE"/>
    <property type="match status" value="1"/>
</dbReference>
<evidence type="ECO:0000256" key="13">
    <source>
        <dbReference type="ARBA" id="ARBA00022989"/>
    </source>
</evidence>
<comment type="similarity">
    <text evidence="5 18">Belongs to the CDS family.</text>
</comment>
<comment type="subcellular location">
    <subcellularLocation>
        <location evidence="2">Cell membrane</location>
        <topology evidence="2">Multi-pass membrane protein</topology>
    </subcellularLocation>
</comment>
<evidence type="ECO:0000256" key="11">
    <source>
        <dbReference type="ARBA" id="ARBA00022692"/>
    </source>
</evidence>
<evidence type="ECO:0000313" key="21">
    <source>
        <dbReference type="Proteomes" id="UP000199053"/>
    </source>
</evidence>
<dbReference type="Pfam" id="PF01148">
    <property type="entry name" value="CTP_transf_1"/>
    <property type="match status" value="1"/>
</dbReference>
<evidence type="ECO:0000256" key="19">
    <source>
        <dbReference type="SAM" id="Phobius"/>
    </source>
</evidence>
<evidence type="ECO:0000256" key="12">
    <source>
        <dbReference type="ARBA" id="ARBA00022695"/>
    </source>
</evidence>
<keyword evidence="15 19" id="KW-0472">Membrane</keyword>
<dbReference type="GO" id="GO:0016024">
    <property type="term" value="P:CDP-diacylglycerol biosynthetic process"/>
    <property type="evidence" value="ECO:0007669"/>
    <property type="project" value="UniProtKB-UniPathway"/>
</dbReference>
<keyword evidence="17" id="KW-1208">Phospholipid metabolism</keyword>
<dbReference type="OrthoDB" id="9799199at2"/>
<evidence type="ECO:0000256" key="18">
    <source>
        <dbReference type="RuleBase" id="RU003938"/>
    </source>
</evidence>
<evidence type="ECO:0000256" key="8">
    <source>
        <dbReference type="ARBA" id="ARBA00022475"/>
    </source>
</evidence>
<protein>
    <recommendedName>
        <fullName evidence="7 18">Phosphatidate cytidylyltransferase</fullName>
        <ecNumber evidence="6 18">2.7.7.41</ecNumber>
    </recommendedName>
</protein>
<keyword evidence="13 19" id="KW-1133">Transmembrane helix</keyword>
<accession>A0A1G9F2E7</accession>
<dbReference type="EMBL" id="FNGA01000002">
    <property type="protein sequence ID" value="SDK82577.1"/>
    <property type="molecule type" value="Genomic_DNA"/>
</dbReference>
<evidence type="ECO:0000256" key="15">
    <source>
        <dbReference type="ARBA" id="ARBA00023136"/>
    </source>
</evidence>
<dbReference type="RefSeq" id="WP_092159510.1">
    <property type="nucleotide sequence ID" value="NZ_FNGA01000002.1"/>
</dbReference>
<keyword evidence="9" id="KW-0444">Lipid biosynthesis</keyword>
<feature type="transmembrane region" description="Helical" evidence="19">
    <location>
        <begin position="114"/>
        <end position="132"/>
    </location>
</feature>
<proteinExistence type="inferred from homology"/>
<evidence type="ECO:0000256" key="5">
    <source>
        <dbReference type="ARBA" id="ARBA00010185"/>
    </source>
</evidence>
<evidence type="ECO:0000256" key="9">
    <source>
        <dbReference type="ARBA" id="ARBA00022516"/>
    </source>
</evidence>
<keyword evidence="16" id="KW-0594">Phospholipid biosynthesis</keyword>
<sequence length="267" mass="29369">MTLSTLQQRIITSVLLVFALFLALYLGGYVLMGAVTVFSVVALHEFYSMFWKENSRTFSKIIGMISGAAIILTAALASPTWVIILLIGLFWIFNLKFLFSYSATPGRASYSDSLILFSGLIYIPLTLQFLTSMNSWEILFVLLSSSASDTAAFYAGTYFGKKKIWPRISPKKSWAGSIGGFIACIICCTVYGRYLGNASILSWVILAASLNIASQMGDFFESALKRKLDVKDSGKILPGHGGVLDRIDSLVLALPVYILARQLHAFF</sequence>
<evidence type="ECO:0000313" key="20">
    <source>
        <dbReference type="EMBL" id="SDK82577.1"/>
    </source>
</evidence>
<dbReference type="AlphaFoldDB" id="A0A1G9F2E7"/>
<comment type="pathway">
    <text evidence="3 18">Phospholipid metabolism; CDP-diacylglycerol biosynthesis; CDP-diacylglycerol from sn-glycerol 3-phosphate: step 3/3.</text>
</comment>
<evidence type="ECO:0000256" key="6">
    <source>
        <dbReference type="ARBA" id="ARBA00012487"/>
    </source>
</evidence>
<keyword evidence="10 18" id="KW-0808">Transferase</keyword>
<dbReference type="GO" id="GO:0005886">
    <property type="term" value="C:plasma membrane"/>
    <property type="evidence" value="ECO:0007669"/>
    <property type="project" value="UniProtKB-SubCell"/>
</dbReference>
<dbReference type="Proteomes" id="UP000199053">
    <property type="component" value="Unassembled WGS sequence"/>
</dbReference>
<dbReference type="UniPathway" id="UPA00557">
    <property type="reaction ID" value="UER00614"/>
</dbReference>